<protein>
    <recommendedName>
        <fullName evidence="8">Carboxylic ester hydrolase</fullName>
        <ecNumber evidence="8">3.1.1.-</ecNumber>
    </recommendedName>
</protein>
<comment type="caution">
    <text evidence="11">The sequence shown here is derived from an EMBL/GenBank/DDBJ whole genome shotgun (WGS) entry which is preliminary data.</text>
</comment>
<name>A0A507BHT1_9PEZI</name>
<dbReference type="AlphaFoldDB" id="A0A507BHT1"/>
<evidence type="ECO:0000256" key="5">
    <source>
        <dbReference type="ARBA" id="ARBA00022801"/>
    </source>
</evidence>
<feature type="region of interest" description="Disordered" evidence="9">
    <location>
        <begin position="1"/>
        <end position="53"/>
    </location>
</feature>
<keyword evidence="10" id="KW-1133">Transmembrane helix</keyword>
<evidence type="ECO:0000256" key="1">
    <source>
        <dbReference type="ARBA" id="ARBA00006249"/>
    </source>
</evidence>
<keyword evidence="2" id="KW-0719">Serine esterase</keyword>
<feature type="transmembrane region" description="Helical" evidence="10">
    <location>
        <begin position="78"/>
        <end position="95"/>
    </location>
</feature>
<dbReference type="OrthoDB" id="3039123at2759"/>
<accession>A0A507BHT1</accession>
<dbReference type="GO" id="GO:0046872">
    <property type="term" value="F:metal ion binding"/>
    <property type="evidence" value="ECO:0007669"/>
    <property type="project" value="UniProtKB-KW"/>
</dbReference>
<keyword evidence="10" id="KW-0472">Membrane</keyword>
<keyword evidence="10" id="KW-0812">Transmembrane</keyword>
<dbReference type="InParanoid" id="A0A507BHT1"/>
<evidence type="ECO:0000256" key="3">
    <source>
        <dbReference type="ARBA" id="ARBA00022723"/>
    </source>
</evidence>
<keyword evidence="4" id="KW-0732">Signal</keyword>
<keyword evidence="5 8" id="KW-0378">Hydrolase</keyword>
<keyword evidence="3" id="KW-0479">Metal-binding</keyword>
<dbReference type="EC" id="3.1.1.-" evidence="8"/>
<evidence type="ECO:0000256" key="2">
    <source>
        <dbReference type="ARBA" id="ARBA00022487"/>
    </source>
</evidence>
<evidence type="ECO:0000256" key="10">
    <source>
        <dbReference type="SAM" id="Phobius"/>
    </source>
</evidence>
<dbReference type="SUPFAM" id="SSF53474">
    <property type="entry name" value="alpha/beta-Hydrolases"/>
    <property type="match status" value="1"/>
</dbReference>
<sequence length="628" mass="69740">MTAEWMPLGSQNGTRSPRPEVTLRTGKRGGQLLRHEHHGEEVRRHGRTKGRDVAVDDNPLRNRQRWYRLQNITATQKLFAMGLVLPLLWIFWALAVNQAEAWRPFWKSHHAKCVAATFDHVLPVGATIERIDHVLAGDTYGEGAADIAYPTQPTDLPELCAVTVKVPSSSSTSFRFGLFLPMPPHWKAKFLAVGNGGFAGGINWLDMAPGAHYGMAALSTDTGHNSTTMDIAWALNQPEKKTDWGWRALHRSVELGKKMTEAYYARRIKYSYYNGCSTGGRQGLKEVQISPDSFDGALIGAPSWYPAHINPFVNKFGMYNLPVDDPKHLSTGDFSMLAKEVQKQCDEADGVKDNIVSAPWLCAFDFRKIQCGQPGVNASACLTDLQIQTAKNVYKNDYSPGGEVVNTGLDFSSEEQWYILLGGTEPSKYGTSYVKYFVYDDPDWDWHTYNDSVLEYAARTDPGQASAIQFDLSKFRRRGGKIILHHGLADGLVPPRGSMWYYNKTVQTMGKIDDFFTFFQIPGMQHCGGTPSETNAPWNMGGAFQAGSMSPSGWSVPGFKDSKHDALLALMDWVEKGKPAKSVIATTYNSPTNSSTGVYRQRPICAYPKSAKWDGKGDQNKASSWACK</sequence>
<evidence type="ECO:0000313" key="11">
    <source>
        <dbReference type="EMBL" id="TPX16120.1"/>
    </source>
</evidence>
<organism evidence="11 12">
    <name type="scientific">Thyridium curvatum</name>
    <dbReference type="NCBI Taxonomy" id="1093900"/>
    <lineage>
        <taxon>Eukaryota</taxon>
        <taxon>Fungi</taxon>
        <taxon>Dikarya</taxon>
        <taxon>Ascomycota</taxon>
        <taxon>Pezizomycotina</taxon>
        <taxon>Sordariomycetes</taxon>
        <taxon>Sordariomycetidae</taxon>
        <taxon>Thyridiales</taxon>
        <taxon>Thyridiaceae</taxon>
        <taxon>Thyridium</taxon>
    </lineage>
</organism>
<comment type="similarity">
    <text evidence="1 8">Belongs to the tannase family.</text>
</comment>
<dbReference type="Pfam" id="PF07519">
    <property type="entry name" value="Tannase"/>
    <property type="match status" value="1"/>
</dbReference>
<dbReference type="GeneID" id="41971562"/>
<keyword evidence="12" id="KW-1185">Reference proteome</keyword>
<dbReference type="PANTHER" id="PTHR33938:SF2">
    <property type="entry name" value="CARBOXYLIC ESTER HYDROLASE"/>
    <property type="match status" value="1"/>
</dbReference>
<dbReference type="EMBL" id="SKBQ01000019">
    <property type="protein sequence ID" value="TPX16120.1"/>
    <property type="molecule type" value="Genomic_DNA"/>
</dbReference>
<dbReference type="InterPro" id="IPR029058">
    <property type="entry name" value="AB_hydrolase_fold"/>
</dbReference>
<dbReference type="Proteomes" id="UP000319257">
    <property type="component" value="Unassembled WGS sequence"/>
</dbReference>
<evidence type="ECO:0000313" key="12">
    <source>
        <dbReference type="Proteomes" id="UP000319257"/>
    </source>
</evidence>
<keyword evidence="6" id="KW-0106">Calcium</keyword>
<dbReference type="GO" id="GO:0030600">
    <property type="term" value="F:feruloyl esterase activity"/>
    <property type="evidence" value="ECO:0007669"/>
    <property type="project" value="UniProtKB-ARBA"/>
</dbReference>
<reference evidence="11 12" key="1">
    <citation type="submission" date="2019-06" db="EMBL/GenBank/DDBJ databases">
        <title>Draft genome sequence of the filamentous fungus Phialemoniopsis curvata isolated from diesel fuel.</title>
        <authorList>
            <person name="Varaljay V.A."/>
            <person name="Lyon W.J."/>
            <person name="Crouch A.L."/>
            <person name="Drake C.E."/>
            <person name="Hollomon J.M."/>
            <person name="Nadeau L.J."/>
            <person name="Nunn H.S."/>
            <person name="Stevenson B.S."/>
            <person name="Bojanowski C.L."/>
            <person name="Crookes-Goodson W.J."/>
        </authorList>
    </citation>
    <scope>NUCLEOTIDE SEQUENCE [LARGE SCALE GENOMIC DNA]</scope>
    <source>
        <strain evidence="11 12">D216</strain>
    </source>
</reference>
<dbReference type="PANTHER" id="PTHR33938">
    <property type="entry name" value="FERULOYL ESTERASE B-RELATED"/>
    <property type="match status" value="1"/>
</dbReference>
<gene>
    <name evidence="11" type="ORF">E0L32_004115</name>
</gene>
<evidence type="ECO:0000256" key="7">
    <source>
        <dbReference type="ARBA" id="ARBA00023157"/>
    </source>
</evidence>
<evidence type="ECO:0000256" key="6">
    <source>
        <dbReference type="ARBA" id="ARBA00022837"/>
    </source>
</evidence>
<feature type="compositionally biased region" description="Basic and acidic residues" evidence="9">
    <location>
        <begin position="33"/>
        <end position="53"/>
    </location>
</feature>
<proteinExistence type="inferred from homology"/>
<keyword evidence="7" id="KW-1015">Disulfide bond</keyword>
<evidence type="ECO:0000256" key="4">
    <source>
        <dbReference type="ARBA" id="ARBA00022729"/>
    </source>
</evidence>
<dbReference type="InterPro" id="IPR011118">
    <property type="entry name" value="Tannase/feruloyl_esterase"/>
</dbReference>
<evidence type="ECO:0000256" key="8">
    <source>
        <dbReference type="RuleBase" id="RU361238"/>
    </source>
</evidence>
<dbReference type="RefSeq" id="XP_030997831.1">
    <property type="nucleotide sequence ID" value="XM_031138490.1"/>
</dbReference>
<evidence type="ECO:0000256" key="9">
    <source>
        <dbReference type="SAM" id="MobiDB-lite"/>
    </source>
</evidence>